<dbReference type="Proteomes" id="UP000031803">
    <property type="component" value="Segment"/>
</dbReference>
<keyword evidence="2" id="KW-1185">Reference proteome</keyword>
<sequence length="53" mass="6200">MDDKKSLEQATRDLLFSLETLVIPKFAHAAEQLRKAEDNYHQACNKLKEINRK</sequence>
<dbReference type="GeneID" id="26625638"/>
<accession>A0A0B5HDY4</accession>
<dbReference type="EMBL" id="KP280062">
    <property type="protein sequence ID" value="AJF40700.1"/>
    <property type="molecule type" value="Genomic_DNA"/>
</dbReference>
<evidence type="ECO:0000313" key="2">
    <source>
        <dbReference type="Proteomes" id="UP000031803"/>
    </source>
</evidence>
<dbReference type="KEGG" id="vg:26625638"/>
<reference evidence="1 2" key="1">
    <citation type="submission" date="2014-12" db="EMBL/GenBank/DDBJ databases">
        <title>Complete genome sequences of three Vibrio cholerae specific bacteriophages.</title>
        <authorList>
            <person name="Bhandare S.G."/>
            <person name="Warry A."/>
            <person name="Emes R.D."/>
            <person name="Hooton S.P.T."/>
            <person name="Barrow P.A."/>
            <person name="Atterbury R.J."/>
        </authorList>
    </citation>
    <scope>NUCLEOTIDE SEQUENCE [LARGE SCALE GENOMIC DNA]</scope>
</reference>
<dbReference type="RefSeq" id="YP_009198560.1">
    <property type="nucleotide sequence ID" value="NC_028799.1"/>
</dbReference>
<dbReference type="OrthoDB" id="39833at10239"/>
<name>A0A0B5HDY4_9CAUD</name>
<organism evidence="1 2">
    <name type="scientific">Vibrio phage phi 1</name>
    <dbReference type="NCBI Taxonomy" id="1589297"/>
    <lineage>
        <taxon>Viruses</taxon>
        <taxon>Duplodnaviria</taxon>
        <taxon>Heunggongvirae</taxon>
        <taxon>Uroviricota</taxon>
        <taxon>Caudoviricetes</taxon>
        <taxon>Schitoviridae</taxon>
        <taxon>Pacinivirus</taxon>
        <taxon>Pacinivirus phi1</taxon>
    </lineage>
</organism>
<evidence type="ECO:0000313" key="1">
    <source>
        <dbReference type="EMBL" id="AJF40700.1"/>
    </source>
</evidence>
<proteinExistence type="predicted"/>
<protein>
    <submittedName>
        <fullName evidence="1">Uncharacterized protein</fullName>
    </submittedName>
</protein>
<gene>
    <name evidence="1" type="ORF">SBVP1_0042</name>
</gene>